<dbReference type="InterPro" id="IPR021845">
    <property type="entry name" value="DUF3440"/>
</dbReference>
<dbReference type="Gene3D" id="3.40.50.620">
    <property type="entry name" value="HUPs"/>
    <property type="match status" value="1"/>
</dbReference>
<feature type="region of interest" description="Disordered" evidence="1">
    <location>
        <begin position="32"/>
        <end position="81"/>
    </location>
</feature>
<protein>
    <submittedName>
        <fullName evidence="2">DUF3440 domain-containing protein</fullName>
    </submittedName>
</protein>
<dbReference type="PANTHER" id="PTHR30083:SF0">
    <property type="entry name" value="3'-PHOSPHOADENOSINE 5'-PHOSPHOSULFATE SULFOTRANSFERASE (PAPS REDUCTASE)_FAD SYNTHETASE"/>
    <property type="match status" value="1"/>
</dbReference>
<evidence type="ECO:0000313" key="3">
    <source>
        <dbReference type="Proteomes" id="UP000236488"/>
    </source>
</evidence>
<name>A0A2K2U7A2_9ACTN</name>
<dbReference type="SUPFAM" id="SSF52402">
    <property type="entry name" value="Adenine nucleotide alpha hydrolases-like"/>
    <property type="match status" value="1"/>
</dbReference>
<sequence>MPFSRTIITAELGADRRTHCATGVQRTLLEAKRKASGAASQAQGHSFAGRSGPNVQTSGHRAQRAGRPSAQAFERPSAQASRRRARALSGAARLRRGPKATGSVEVIKRYTGQTVYDALQERLRFVFSEFDNVFVSFSGGKDSGLLLELVLDFQKRHCPEKRIGVFHQDFEAQYSATTAYVERTFDRLEREPAVEPYWVCLPMATRTALSSYEMFWYPWDDERQEAWVRPLPKRPYVISLENNPMTTYRYKMHQEDLARQFGRWYRKAHGGGKTVCLLGIRADESLHRYSGIVNKRHGYQGACWITEQFKNVWSASPLYDWSVSDVWHANALFGFDYNRLYDLYYLAGVSPDQMRVASPFGDSAKDSLNLYRVIDPDIWAKLVGRVQGANFGAIYGRTKAMGYRNLELPKGHTWKSFTFFLLETLPERLRENYVRKFKTSIQFWYETGGGLDEAVIQELLDRGYRIRRNGVSNYTLNKRSRVVFVGELPDSTDDVKSTKDIPSWKRMCYCILKNDHICRFMGFGLTREQQRHVNALKREYAEVVERKAVG</sequence>
<dbReference type="EMBL" id="PPEL01000006">
    <property type="protein sequence ID" value="PNV66206.1"/>
    <property type="molecule type" value="Genomic_DNA"/>
</dbReference>
<dbReference type="Proteomes" id="UP000236488">
    <property type="component" value="Unassembled WGS sequence"/>
</dbReference>
<evidence type="ECO:0000313" key="2">
    <source>
        <dbReference type="EMBL" id="PNV66206.1"/>
    </source>
</evidence>
<dbReference type="AlphaFoldDB" id="A0A2K2U7A2"/>
<dbReference type="PANTHER" id="PTHR30083">
    <property type="entry name" value="TRANSCRIPTIONAL REGULATOR-RELATED"/>
    <property type="match status" value="1"/>
</dbReference>
<organism evidence="2 3">
    <name type="scientific">Rubneribacter badeniensis</name>
    <dbReference type="NCBI Taxonomy" id="2070688"/>
    <lineage>
        <taxon>Bacteria</taxon>
        <taxon>Bacillati</taxon>
        <taxon>Actinomycetota</taxon>
        <taxon>Coriobacteriia</taxon>
        <taxon>Eggerthellales</taxon>
        <taxon>Eggerthellaceae</taxon>
        <taxon>Rubneribacter</taxon>
    </lineage>
</organism>
<gene>
    <name evidence="2" type="ORF">C2L80_02660</name>
</gene>
<evidence type="ECO:0000256" key="1">
    <source>
        <dbReference type="SAM" id="MobiDB-lite"/>
    </source>
</evidence>
<dbReference type="GO" id="GO:0071453">
    <property type="term" value="P:cellular response to oxygen levels"/>
    <property type="evidence" value="ECO:0007669"/>
    <property type="project" value="TreeGrafter"/>
</dbReference>
<comment type="caution">
    <text evidence="2">The sequence shown here is derived from an EMBL/GenBank/DDBJ whole genome shotgun (WGS) entry which is preliminary data.</text>
</comment>
<accession>A0A2K2U7A2</accession>
<dbReference type="Pfam" id="PF11922">
    <property type="entry name" value="DUF3440"/>
    <property type="match status" value="1"/>
</dbReference>
<reference evidence="2 3" key="1">
    <citation type="journal article" date="2018" name="Int. J. Syst. Evol. Microbiol.">
        <title>Rubneribacter badeniensis gen. nov., sp. nov. and Enteroscipio rubneri gen. nov., sp. nov., new members of the Eggerthellaceae isolated from human faeces.</title>
        <authorList>
            <person name="Danylec N."/>
            <person name="Gobl A."/>
            <person name="Stoll D.A."/>
            <person name="Hetzer B."/>
            <person name="Kulling S.E."/>
            <person name="Huch M."/>
        </authorList>
    </citation>
    <scope>NUCLEOTIDE SEQUENCE [LARGE SCALE GENOMIC DNA]</scope>
    <source>
        <strain evidence="2 3">ResAG-85</strain>
    </source>
</reference>
<dbReference type="InterPro" id="IPR014729">
    <property type="entry name" value="Rossmann-like_a/b/a_fold"/>
</dbReference>
<keyword evidence="3" id="KW-1185">Reference proteome</keyword>
<proteinExistence type="predicted"/>